<sequence>MNNEHYAPLQCEFDAVNAAAVSACDHLDGLEDGIIGAPGLCKFDPSSLVGKNYACRTDGTTGRFSSKTATVVRKIWQGPTAANDTALYSLAPIETFSNGTIVAEPFSISVSWFRDFLFKDAIYNTSNITCAEFPGLIRQSHVEYDSAMGTMDANLAAFMASGGKMITWQGLADNLIMQNGTVHYFDRVKAIDQNVTDFYRVFFAPDVGHCGGGGSGPIPNDALMALRKWVENGTAPEVLSGSSGYKINGTIRHQNLCLYPLVSKYNGKGDPTSTSSFTCVKNF</sequence>
<dbReference type="AlphaFoldDB" id="A0A0D2HIF3"/>
<comment type="similarity">
    <text evidence="5">Belongs to the tannase family.</text>
</comment>
<dbReference type="EC" id="3.1.1.-" evidence="5"/>
<keyword evidence="2" id="KW-0732">Signal</keyword>
<evidence type="ECO:0000256" key="3">
    <source>
        <dbReference type="ARBA" id="ARBA00022801"/>
    </source>
</evidence>
<dbReference type="PANTHER" id="PTHR33938:SF8">
    <property type="entry name" value="CARBOXYLIC ESTER HYDROLASE"/>
    <property type="match status" value="1"/>
</dbReference>
<evidence type="ECO:0000256" key="4">
    <source>
        <dbReference type="ARBA" id="ARBA00023157"/>
    </source>
</evidence>
<dbReference type="Proteomes" id="UP000053789">
    <property type="component" value="Unassembled WGS sequence"/>
</dbReference>
<organism evidence="6 7">
    <name type="scientific">Cladophialophora bantiana (strain ATCC 10958 / CBS 173.52 / CDC B-1940 / NIH 8579)</name>
    <name type="common">Xylohypha bantiana</name>
    <dbReference type="NCBI Taxonomy" id="1442370"/>
    <lineage>
        <taxon>Eukaryota</taxon>
        <taxon>Fungi</taxon>
        <taxon>Dikarya</taxon>
        <taxon>Ascomycota</taxon>
        <taxon>Pezizomycotina</taxon>
        <taxon>Eurotiomycetes</taxon>
        <taxon>Chaetothyriomycetidae</taxon>
        <taxon>Chaetothyriales</taxon>
        <taxon>Herpotrichiellaceae</taxon>
        <taxon>Cladophialophora</taxon>
    </lineage>
</organism>
<dbReference type="OrthoDB" id="3039123at2759"/>
<keyword evidence="1" id="KW-0719">Serine esterase</keyword>
<dbReference type="GO" id="GO:0052689">
    <property type="term" value="F:carboxylic ester hydrolase activity"/>
    <property type="evidence" value="ECO:0007669"/>
    <property type="project" value="UniProtKB-KW"/>
</dbReference>
<name>A0A0D2HIF3_CLAB1</name>
<keyword evidence="3 5" id="KW-0378">Hydrolase</keyword>
<gene>
    <name evidence="6" type="ORF">Z519_06887</name>
</gene>
<keyword evidence="4" id="KW-1015">Disulfide bond</keyword>
<dbReference type="RefSeq" id="XP_016619707.1">
    <property type="nucleotide sequence ID" value="XM_016764625.1"/>
</dbReference>
<accession>A0A0D2HIF3</accession>
<evidence type="ECO:0000256" key="5">
    <source>
        <dbReference type="RuleBase" id="RU361238"/>
    </source>
</evidence>
<dbReference type="VEuPathDB" id="FungiDB:Z519_06887"/>
<dbReference type="EMBL" id="KN846988">
    <property type="protein sequence ID" value="KIW93038.1"/>
    <property type="molecule type" value="Genomic_DNA"/>
</dbReference>
<dbReference type="HOGENOM" id="CLU_014819_3_0_1"/>
<evidence type="ECO:0000313" key="7">
    <source>
        <dbReference type="Proteomes" id="UP000053789"/>
    </source>
</evidence>
<protein>
    <recommendedName>
        <fullName evidence="5">Carboxylic ester hydrolase</fullName>
        <ecNumber evidence="5">3.1.1.-</ecNumber>
    </recommendedName>
</protein>
<dbReference type="Pfam" id="PF07519">
    <property type="entry name" value="Tannase"/>
    <property type="match status" value="1"/>
</dbReference>
<dbReference type="PANTHER" id="PTHR33938">
    <property type="entry name" value="FERULOYL ESTERASE B-RELATED"/>
    <property type="match status" value="1"/>
</dbReference>
<evidence type="ECO:0000256" key="1">
    <source>
        <dbReference type="ARBA" id="ARBA00022487"/>
    </source>
</evidence>
<proteinExistence type="inferred from homology"/>
<reference evidence="6" key="1">
    <citation type="submission" date="2015-01" db="EMBL/GenBank/DDBJ databases">
        <title>The Genome Sequence of Cladophialophora bantiana CBS 173.52.</title>
        <authorList>
            <consortium name="The Broad Institute Genomics Platform"/>
            <person name="Cuomo C."/>
            <person name="de Hoog S."/>
            <person name="Gorbushina A."/>
            <person name="Stielow B."/>
            <person name="Teixiera M."/>
            <person name="Abouelleil A."/>
            <person name="Chapman S.B."/>
            <person name="Priest M."/>
            <person name="Young S.K."/>
            <person name="Wortman J."/>
            <person name="Nusbaum C."/>
            <person name="Birren B."/>
        </authorList>
    </citation>
    <scope>NUCLEOTIDE SEQUENCE [LARGE SCALE GENOMIC DNA]</scope>
    <source>
        <strain evidence="6">CBS 173.52</strain>
    </source>
</reference>
<evidence type="ECO:0000256" key="2">
    <source>
        <dbReference type="ARBA" id="ARBA00022729"/>
    </source>
</evidence>
<evidence type="ECO:0000313" key="6">
    <source>
        <dbReference type="EMBL" id="KIW93038.1"/>
    </source>
</evidence>
<dbReference type="GeneID" id="27699815"/>
<keyword evidence="7" id="KW-1185">Reference proteome</keyword>
<dbReference type="InterPro" id="IPR011118">
    <property type="entry name" value="Tannase/feruloyl_esterase"/>
</dbReference>